<comment type="caution">
    <text evidence="3">The sequence shown here is derived from an EMBL/GenBank/DDBJ whole genome shotgun (WGS) entry which is preliminary data.</text>
</comment>
<dbReference type="Proteomes" id="UP000660729">
    <property type="component" value="Unassembled WGS sequence"/>
</dbReference>
<name>A0A8H6VE84_9PEZI</name>
<dbReference type="AlphaFoldDB" id="A0A8H6VE84"/>
<gene>
    <name evidence="3" type="ORF">HII31_10554</name>
</gene>
<dbReference type="PANTHER" id="PTHR34598">
    <property type="entry name" value="BLL6449 PROTEIN"/>
    <property type="match status" value="1"/>
</dbReference>
<reference evidence="3" key="1">
    <citation type="submission" date="2020-04" db="EMBL/GenBank/DDBJ databases">
        <title>Draft genome resource of the tomato pathogen Pseudocercospora fuligena.</title>
        <authorList>
            <person name="Zaccaron A."/>
        </authorList>
    </citation>
    <scope>NUCLEOTIDE SEQUENCE</scope>
    <source>
        <strain evidence="3">PF001</strain>
    </source>
</reference>
<keyword evidence="4" id="KW-1185">Reference proteome</keyword>
<evidence type="ECO:0000256" key="1">
    <source>
        <dbReference type="ARBA" id="ARBA00023002"/>
    </source>
</evidence>
<evidence type="ECO:0000313" key="4">
    <source>
        <dbReference type="Proteomes" id="UP000660729"/>
    </source>
</evidence>
<dbReference type="OrthoDB" id="412788at2759"/>
<proteinExistence type="inferred from homology"/>
<dbReference type="PANTHER" id="PTHR34598:SF3">
    <property type="entry name" value="OXIDOREDUCTASE AN1597"/>
    <property type="match status" value="1"/>
</dbReference>
<organism evidence="3 4">
    <name type="scientific">Pseudocercospora fuligena</name>
    <dbReference type="NCBI Taxonomy" id="685502"/>
    <lineage>
        <taxon>Eukaryota</taxon>
        <taxon>Fungi</taxon>
        <taxon>Dikarya</taxon>
        <taxon>Ascomycota</taxon>
        <taxon>Pezizomycotina</taxon>
        <taxon>Dothideomycetes</taxon>
        <taxon>Dothideomycetidae</taxon>
        <taxon>Mycosphaerellales</taxon>
        <taxon>Mycosphaerellaceae</taxon>
        <taxon>Pseudocercospora</taxon>
    </lineage>
</organism>
<keyword evidence="1" id="KW-0560">Oxidoreductase</keyword>
<evidence type="ECO:0000256" key="2">
    <source>
        <dbReference type="ARBA" id="ARBA00023604"/>
    </source>
</evidence>
<dbReference type="NCBIfam" id="NF041278">
    <property type="entry name" value="CmcJ_NvfI_EfuI"/>
    <property type="match status" value="1"/>
</dbReference>
<comment type="similarity">
    <text evidence="2">Belongs to the asaB hydroxylase/desaturase family.</text>
</comment>
<dbReference type="GO" id="GO:0016491">
    <property type="term" value="F:oxidoreductase activity"/>
    <property type="evidence" value="ECO:0007669"/>
    <property type="project" value="UniProtKB-KW"/>
</dbReference>
<evidence type="ECO:0000313" key="3">
    <source>
        <dbReference type="EMBL" id="KAF7188080.1"/>
    </source>
</evidence>
<protein>
    <submittedName>
        <fullName evidence="3">Gibberellin cluster GA4 desaturase</fullName>
    </submittedName>
</protein>
<dbReference type="InterPro" id="IPR044053">
    <property type="entry name" value="AsaB-like"/>
</dbReference>
<accession>A0A8H6VE84</accession>
<dbReference type="EMBL" id="JABCIY010000216">
    <property type="protein sequence ID" value="KAF7188080.1"/>
    <property type="molecule type" value="Genomic_DNA"/>
</dbReference>
<sequence length="341" mass="38267">MGSIGNPPSQKGFIRFTVPDNSIPPEERGLFGIPGNKLVKEEEIDVIDYRNATDENVVKEPQGLDVQGFTYVEHFSSLIEGDKWFELEGEEFEKVYFEEVKELICKVTGASRAVVNNSGFRRKPVALQNDPNWVHMKGTELDKMLCALPRDRALLAGHGSVDSSLEPLRGAHIDYSQKGLRDTARYCRKDIYAAAKKALDAEDRLAAGEQVKVPRYAAYSVWRPTKTVKRDGLAVSDWRCLDESEIEPFSYRSPSNVTESGEFFREGSMLLPPKKPEQQKWYTMTGQQPHEVLILKLGDTAADADPGIAKAAAHCAPRIEGQENEEARSSVECRVLVFWDE</sequence>